<name>A0ABS7YTW3_9VIBR</name>
<accession>A0ABS7YTW3</accession>
<evidence type="ECO:0000313" key="1">
    <source>
        <dbReference type="EMBL" id="MCA2017735.1"/>
    </source>
</evidence>
<keyword evidence="2" id="KW-1185">Reference proteome</keyword>
<reference evidence="2" key="1">
    <citation type="submission" date="2023-07" db="EMBL/GenBank/DDBJ databases">
        <title>Molecular identification of indigenous halophilic bacteria isolated from red sea cost, biodegradation of synthetic dyes and assessment of degraded metabolite toxicity.</title>
        <authorList>
            <person name="Chaieb K."/>
            <person name="Altayb H.N."/>
        </authorList>
    </citation>
    <scope>NUCLEOTIDE SEQUENCE [LARGE SCALE GENOMIC DNA]</scope>
    <source>
        <strain evidence="2">K20</strain>
    </source>
</reference>
<sequence length="148" mass="16106">MIDKTLLRQQLLELLAAQRQIAFDAASSAHDLATHEQSKPETQYDTVGLEAAYLAHGQSQRVAECDAIIARIKSLVLRDFTEEDEIAIGAIITLNDNSMYWLLPDCGGTKLSDGKLVVVTPQSPLGMQLKGAGIEDLLNDGRTVVDVE</sequence>
<proteinExistence type="predicted"/>
<evidence type="ECO:0008006" key="3">
    <source>
        <dbReference type="Google" id="ProtNLM"/>
    </source>
</evidence>
<evidence type="ECO:0000313" key="2">
    <source>
        <dbReference type="Proteomes" id="UP001199044"/>
    </source>
</evidence>
<organism evidence="1 2">
    <name type="scientific">Vibrio tritonius</name>
    <dbReference type="NCBI Taxonomy" id="1435069"/>
    <lineage>
        <taxon>Bacteria</taxon>
        <taxon>Pseudomonadati</taxon>
        <taxon>Pseudomonadota</taxon>
        <taxon>Gammaproteobacteria</taxon>
        <taxon>Vibrionales</taxon>
        <taxon>Vibrionaceae</taxon>
        <taxon>Vibrio</taxon>
    </lineage>
</organism>
<gene>
    <name evidence="1" type="ORF">LDJ79_16545</name>
</gene>
<dbReference type="EMBL" id="JAIWIU010000117">
    <property type="protein sequence ID" value="MCA2017735.1"/>
    <property type="molecule type" value="Genomic_DNA"/>
</dbReference>
<protein>
    <recommendedName>
        <fullName evidence="3">Transcription elongation factor GreAB</fullName>
    </recommendedName>
</protein>
<comment type="caution">
    <text evidence="1">The sequence shown here is derived from an EMBL/GenBank/DDBJ whole genome shotgun (WGS) entry which is preliminary data.</text>
</comment>
<dbReference type="RefSeq" id="WP_225251384.1">
    <property type="nucleotide sequence ID" value="NZ_JAIWIU010000117.1"/>
</dbReference>
<dbReference type="Proteomes" id="UP001199044">
    <property type="component" value="Unassembled WGS sequence"/>
</dbReference>